<comment type="similarity">
    <text evidence="2">Belongs to the ABC transporter superfamily. ABCG family. Eye pigment precursor importer (TC 3.A.1.204) subfamily.</text>
</comment>
<dbReference type="Pfam" id="PF00005">
    <property type="entry name" value="ABC_tran"/>
    <property type="match status" value="1"/>
</dbReference>
<dbReference type="InterPro" id="IPR003593">
    <property type="entry name" value="AAA+_ATPase"/>
</dbReference>
<evidence type="ECO:0000256" key="5">
    <source>
        <dbReference type="ARBA" id="ARBA00022741"/>
    </source>
</evidence>
<dbReference type="GO" id="GO:0005524">
    <property type="term" value="F:ATP binding"/>
    <property type="evidence" value="ECO:0007669"/>
    <property type="project" value="UniProtKB-KW"/>
</dbReference>
<evidence type="ECO:0000256" key="8">
    <source>
        <dbReference type="ARBA" id="ARBA00023136"/>
    </source>
</evidence>
<dbReference type="Gene3D" id="3.40.50.300">
    <property type="entry name" value="P-loop containing nucleotide triphosphate hydrolases"/>
    <property type="match status" value="1"/>
</dbReference>
<dbReference type="WBParaSite" id="MBELARI_LOCUS19132">
    <property type="protein sequence ID" value="MBELARI_LOCUS19132"/>
    <property type="gene ID" value="MBELARI_LOCUS19132"/>
</dbReference>
<evidence type="ECO:0000256" key="2">
    <source>
        <dbReference type="ARBA" id="ARBA00005814"/>
    </source>
</evidence>
<keyword evidence="10" id="KW-1185">Reference proteome</keyword>
<dbReference type="PROSITE" id="PS50893">
    <property type="entry name" value="ABC_TRANSPORTER_2"/>
    <property type="match status" value="1"/>
</dbReference>
<sequence>MQLCPLKSRNPSNFGKRQKNMTGTKAVLQNVSGFALPGEILAIMGGSGAGKTTLLNILTNNKQEGVRQSGMVLVNGDEVDETTLRRIATFVQQVCGRILWHFDGERTIAFSRQVFRMERGYTRAQRRQRVEEVITEMNLVDCQTTLIGIPNRTKGISVGEKKRLAFACEVLTDPSILFCDEPTSGLDSFMAQQVVTCLLRLAAQGKTIVTAIHQPSAEVFQMFHKVCFMANGRSAFHGRASGNFILFGSNQ</sequence>
<evidence type="ECO:0000256" key="6">
    <source>
        <dbReference type="ARBA" id="ARBA00022840"/>
    </source>
</evidence>
<keyword evidence="7" id="KW-1133">Transmembrane helix</keyword>
<dbReference type="PANTHER" id="PTHR48041:SF104">
    <property type="entry name" value="ABC TRANSPORTER DOMAIN-CONTAINING PROTEIN"/>
    <property type="match status" value="1"/>
</dbReference>
<evidence type="ECO:0000259" key="9">
    <source>
        <dbReference type="PROSITE" id="PS50893"/>
    </source>
</evidence>
<dbReference type="AlphaFoldDB" id="A0AAF3EY89"/>
<keyword evidence="4" id="KW-0812">Transmembrane</keyword>
<dbReference type="PANTHER" id="PTHR48041">
    <property type="entry name" value="ABC TRANSPORTER G FAMILY MEMBER 28"/>
    <property type="match status" value="1"/>
</dbReference>
<dbReference type="InterPro" id="IPR027417">
    <property type="entry name" value="P-loop_NTPase"/>
</dbReference>
<keyword evidence="8" id="KW-0472">Membrane</keyword>
<dbReference type="GO" id="GO:0016887">
    <property type="term" value="F:ATP hydrolysis activity"/>
    <property type="evidence" value="ECO:0007669"/>
    <property type="project" value="InterPro"/>
</dbReference>
<feature type="domain" description="ABC transporter" evidence="9">
    <location>
        <begin position="6"/>
        <end position="250"/>
    </location>
</feature>
<evidence type="ECO:0000256" key="7">
    <source>
        <dbReference type="ARBA" id="ARBA00022989"/>
    </source>
</evidence>
<dbReference type="SMART" id="SM00382">
    <property type="entry name" value="AAA"/>
    <property type="match status" value="1"/>
</dbReference>
<dbReference type="PROSITE" id="PS00211">
    <property type="entry name" value="ABC_TRANSPORTER_1"/>
    <property type="match status" value="1"/>
</dbReference>
<dbReference type="SUPFAM" id="SSF52540">
    <property type="entry name" value="P-loop containing nucleoside triphosphate hydrolases"/>
    <property type="match status" value="1"/>
</dbReference>
<evidence type="ECO:0000256" key="4">
    <source>
        <dbReference type="ARBA" id="ARBA00022692"/>
    </source>
</evidence>
<evidence type="ECO:0000256" key="1">
    <source>
        <dbReference type="ARBA" id="ARBA00004141"/>
    </source>
</evidence>
<dbReference type="GO" id="GO:0005886">
    <property type="term" value="C:plasma membrane"/>
    <property type="evidence" value="ECO:0007669"/>
    <property type="project" value="TreeGrafter"/>
</dbReference>
<keyword evidence="5" id="KW-0547">Nucleotide-binding</keyword>
<dbReference type="GO" id="GO:0042626">
    <property type="term" value="F:ATPase-coupled transmembrane transporter activity"/>
    <property type="evidence" value="ECO:0007669"/>
    <property type="project" value="TreeGrafter"/>
</dbReference>
<dbReference type="InterPro" id="IPR050352">
    <property type="entry name" value="ABCG_transporters"/>
</dbReference>
<accession>A0AAF3EY89</accession>
<organism evidence="10 11">
    <name type="scientific">Mesorhabditis belari</name>
    <dbReference type="NCBI Taxonomy" id="2138241"/>
    <lineage>
        <taxon>Eukaryota</taxon>
        <taxon>Metazoa</taxon>
        <taxon>Ecdysozoa</taxon>
        <taxon>Nematoda</taxon>
        <taxon>Chromadorea</taxon>
        <taxon>Rhabditida</taxon>
        <taxon>Rhabditina</taxon>
        <taxon>Rhabditomorpha</taxon>
        <taxon>Rhabditoidea</taxon>
        <taxon>Rhabditidae</taxon>
        <taxon>Mesorhabditinae</taxon>
        <taxon>Mesorhabditis</taxon>
    </lineage>
</organism>
<proteinExistence type="inferred from homology"/>
<dbReference type="Proteomes" id="UP000887575">
    <property type="component" value="Unassembled WGS sequence"/>
</dbReference>
<dbReference type="InterPro" id="IPR003439">
    <property type="entry name" value="ABC_transporter-like_ATP-bd"/>
</dbReference>
<keyword evidence="6" id="KW-0067">ATP-binding</keyword>
<evidence type="ECO:0000256" key="3">
    <source>
        <dbReference type="ARBA" id="ARBA00022448"/>
    </source>
</evidence>
<dbReference type="InterPro" id="IPR017871">
    <property type="entry name" value="ABC_transporter-like_CS"/>
</dbReference>
<evidence type="ECO:0000313" key="11">
    <source>
        <dbReference type="WBParaSite" id="MBELARI_LOCUS19132"/>
    </source>
</evidence>
<evidence type="ECO:0000313" key="10">
    <source>
        <dbReference type="Proteomes" id="UP000887575"/>
    </source>
</evidence>
<comment type="subcellular location">
    <subcellularLocation>
        <location evidence="1">Membrane</location>
        <topology evidence="1">Multi-pass membrane protein</topology>
    </subcellularLocation>
</comment>
<protein>
    <recommendedName>
        <fullName evidence="9">ABC transporter domain-containing protein</fullName>
    </recommendedName>
</protein>
<keyword evidence="3" id="KW-0813">Transport</keyword>
<name>A0AAF3EY89_9BILA</name>
<reference evidence="11" key="1">
    <citation type="submission" date="2024-02" db="UniProtKB">
        <authorList>
            <consortium name="WormBaseParasite"/>
        </authorList>
    </citation>
    <scope>IDENTIFICATION</scope>
</reference>